<name>A0ABD1V3N9_9LAMI</name>
<reference evidence="2" key="1">
    <citation type="submission" date="2024-07" db="EMBL/GenBank/DDBJ databases">
        <title>Two chromosome-level genome assemblies of Korean endemic species Abeliophyllum distichum and Forsythia ovata (Oleaceae).</title>
        <authorList>
            <person name="Jang H."/>
        </authorList>
    </citation>
    <scope>NUCLEOTIDE SEQUENCE [LARGE SCALE GENOMIC DNA]</scope>
</reference>
<evidence type="ECO:0000313" key="2">
    <source>
        <dbReference type="Proteomes" id="UP001604336"/>
    </source>
</evidence>
<organism evidence="1 2">
    <name type="scientific">Abeliophyllum distichum</name>
    <dbReference type="NCBI Taxonomy" id="126358"/>
    <lineage>
        <taxon>Eukaryota</taxon>
        <taxon>Viridiplantae</taxon>
        <taxon>Streptophyta</taxon>
        <taxon>Embryophyta</taxon>
        <taxon>Tracheophyta</taxon>
        <taxon>Spermatophyta</taxon>
        <taxon>Magnoliopsida</taxon>
        <taxon>eudicotyledons</taxon>
        <taxon>Gunneridae</taxon>
        <taxon>Pentapetalae</taxon>
        <taxon>asterids</taxon>
        <taxon>lamiids</taxon>
        <taxon>Lamiales</taxon>
        <taxon>Oleaceae</taxon>
        <taxon>Forsythieae</taxon>
        <taxon>Abeliophyllum</taxon>
    </lineage>
</organism>
<dbReference type="Proteomes" id="UP001604336">
    <property type="component" value="Unassembled WGS sequence"/>
</dbReference>
<dbReference type="EMBL" id="JBFOLK010000002">
    <property type="protein sequence ID" value="KAL2531944.1"/>
    <property type="molecule type" value="Genomic_DNA"/>
</dbReference>
<protein>
    <submittedName>
        <fullName evidence="1">Uncharacterized protein</fullName>
    </submittedName>
</protein>
<evidence type="ECO:0000313" key="1">
    <source>
        <dbReference type="EMBL" id="KAL2531944.1"/>
    </source>
</evidence>
<accession>A0ABD1V3N9</accession>
<comment type="caution">
    <text evidence="1">The sequence shown here is derived from an EMBL/GenBank/DDBJ whole genome shotgun (WGS) entry which is preliminary data.</text>
</comment>
<gene>
    <name evidence="1" type="ORF">Adt_05295</name>
</gene>
<proteinExistence type="predicted"/>
<sequence length="107" mass="12703">MIAHQRFHLLKNHLARAFILVQDQNRMCEEISATTEKYITEVKEYKKKVNEYCSITKRLKAEVEKRTKEFEHLRKNSEAEMLRADVHCLVNDLAATRARAQEKEDKL</sequence>
<dbReference type="AlphaFoldDB" id="A0ABD1V3N9"/>
<keyword evidence="2" id="KW-1185">Reference proteome</keyword>